<evidence type="ECO:0000256" key="2">
    <source>
        <dbReference type="ARBA" id="ARBA00022475"/>
    </source>
</evidence>
<organism evidence="10 11">
    <name type="scientific">Undibacterium flavidum</name>
    <dbReference type="NCBI Taxonomy" id="2762297"/>
    <lineage>
        <taxon>Bacteria</taxon>
        <taxon>Pseudomonadati</taxon>
        <taxon>Pseudomonadota</taxon>
        <taxon>Betaproteobacteria</taxon>
        <taxon>Burkholderiales</taxon>
        <taxon>Oxalobacteraceae</taxon>
        <taxon>Undibacterium</taxon>
    </lineage>
</organism>
<feature type="transmembrane region" description="Helical" evidence="7">
    <location>
        <begin position="757"/>
        <end position="778"/>
    </location>
</feature>
<evidence type="ECO:0000313" key="10">
    <source>
        <dbReference type="EMBL" id="MBC3875694.1"/>
    </source>
</evidence>
<dbReference type="PANTHER" id="PTHR30572">
    <property type="entry name" value="MEMBRANE COMPONENT OF TRANSPORTER-RELATED"/>
    <property type="match status" value="1"/>
</dbReference>
<dbReference type="EMBL" id="JACOGA010000022">
    <property type="protein sequence ID" value="MBC3875694.1"/>
    <property type="molecule type" value="Genomic_DNA"/>
</dbReference>
<sequence>MNIKDLKIGWRLLLKEPSYSAIVIFGLSLGIAACFLLLGLVRHQMSFDAHVPDHEKIFLLKEHWDSEGFYGWRGSSSYQSHRAIADSGLPVISTAIGHETVDMRAGETVHQISVALVAGEFAKVFSITGVKGDLNAALVRPDALALTEQTAQKLFGHQDALGKTVLVMGKAYSVQAILPTPRVTSSIEYQALTGMQTRLLDEDRRQNRLENWGAVGFNVYVKTMGLVAPEQIIARVDSELEKSKLFREFLQPMMQQSGKKKIITHQMLPLREQNLDPDLAAGMTQDSRILSGLAIVALLILALAASNYVNLAQVRAIRRQREIALQKILGASAIRVTMQFLCESALVTLVAAVIGLGLAWLVLPLFSEFLGIDLAASFSLASVGVSLLLALILGLIAGLVPAYSAYKVMPSVALGGRGDQESISGQKVLRVLTVLQMSAALAFSASALAVSWQSYFLSTQSIGFDPKPLISLSLPAGTTREQFNAFHAELKQVPNIALVGVSTTQARSLENADAIDRKGFPSIHMKYQKVTTEFFSALGILPKAGRGFDANLDNRDARHDVVLNENGVKKLGFTSNEDAIGQFVQRGEQELQIIGVVSNFRNTDPKKNDEAVIYFLNQAGSKFIVRTLGDVSKVQAAIEQLWTRHFPDGLLRMQTVNAEIEEENRAEKNMAWLLTLASILSLAIAAFGIYVLAAYSVQRRSKEIVLRKLYGANNGHILRFVGREFAILMGLACLIALPLAYRYIQVYLADYVVHAPIGVWTLVASSVIGILVAVLATLGNTLRAVSMSPLQILRG</sequence>
<keyword evidence="11" id="KW-1185">Reference proteome</keyword>
<feature type="domain" description="ABC3 transporter permease C-terminal" evidence="8">
    <location>
        <begin position="676"/>
        <end position="789"/>
    </location>
</feature>
<evidence type="ECO:0000256" key="4">
    <source>
        <dbReference type="ARBA" id="ARBA00022989"/>
    </source>
</evidence>
<evidence type="ECO:0000313" key="11">
    <source>
        <dbReference type="Proteomes" id="UP000624279"/>
    </source>
</evidence>
<feature type="transmembrane region" description="Helical" evidence="7">
    <location>
        <begin position="345"/>
        <end position="366"/>
    </location>
</feature>
<feature type="domain" description="MacB-like periplasmic core" evidence="9">
    <location>
        <begin position="478"/>
        <end position="641"/>
    </location>
</feature>
<dbReference type="RefSeq" id="WP_186943660.1">
    <property type="nucleotide sequence ID" value="NZ_JACOGA010000022.1"/>
</dbReference>
<feature type="transmembrane region" description="Helical" evidence="7">
    <location>
        <begin position="378"/>
        <end position="406"/>
    </location>
</feature>
<name>A0ABR6YGI4_9BURK</name>
<accession>A0ABR6YGI4</accession>
<evidence type="ECO:0000256" key="3">
    <source>
        <dbReference type="ARBA" id="ARBA00022692"/>
    </source>
</evidence>
<dbReference type="InterPro" id="IPR003838">
    <property type="entry name" value="ABC3_permease_C"/>
</dbReference>
<reference evidence="10 11" key="1">
    <citation type="submission" date="2020-08" db="EMBL/GenBank/DDBJ databases">
        <title>Novel species isolated from subtropical streams in China.</title>
        <authorList>
            <person name="Lu H."/>
        </authorList>
    </citation>
    <scope>NUCLEOTIDE SEQUENCE [LARGE SCALE GENOMIC DNA]</scope>
    <source>
        <strain evidence="10 11">LX15W</strain>
    </source>
</reference>
<comment type="similarity">
    <text evidence="6">Belongs to the ABC-4 integral membrane protein family.</text>
</comment>
<dbReference type="Proteomes" id="UP000624279">
    <property type="component" value="Unassembled WGS sequence"/>
</dbReference>
<keyword evidence="3 7" id="KW-0812">Transmembrane</keyword>
<comment type="subcellular location">
    <subcellularLocation>
        <location evidence="1">Cell membrane</location>
        <topology evidence="1">Multi-pass membrane protein</topology>
    </subcellularLocation>
</comment>
<dbReference type="PANTHER" id="PTHR30572:SF4">
    <property type="entry name" value="ABC TRANSPORTER PERMEASE YTRF"/>
    <property type="match status" value="1"/>
</dbReference>
<evidence type="ECO:0000256" key="5">
    <source>
        <dbReference type="ARBA" id="ARBA00023136"/>
    </source>
</evidence>
<evidence type="ECO:0000259" key="8">
    <source>
        <dbReference type="Pfam" id="PF02687"/>
    </source>
</evidence>
<feature type="transmembrane region" description="Helical" evidence="7">
    <location>
        <begin position="725"/>
        <end position="745"/>
    </location>
</feature>
<dbReference type="PROSITE" id="PS51257">
    <property type="entry name" value="PROKAR_LIPOPROTEIN"/>
    <property type="match status" value="1"/>
</dbReference>
<keyword evidence="5 7" id="KW-0472">Membrane</keyword>
<keyword evidence="4 7" id="KW-1133">Transmembrane helix</keyword>
<feature type="domain" description="MacB-like periplasmic core" evidence="9">
    <location>
        <begin position="20"/>
        <end position="237"/>
    </location>
</feature>
<evidence type="ECO:0000256" key="7">
    <source>
        <dbReference type="SAM" id="Phobius"/>
    </source>
</evidence>
<keyword evidence="2" id="KW-1003">Cell membrane</keyword>
<feature type="transmembrane region" description="Helical" evidence="7">
    <location>
        <begin position="670"/>
        <end position="697"/>
    </location>
</feature>
<comment type="caution">
    <text evidence="10">The sequence shown here is derived from an EMBL/GenBank/DDBJ whole genome shotgun (WGS) entry which is preliminary data.</text>
</comment>
<gene>
    <name evidence="10" type="ORF">H8K55_19040</name>
</gene>
<protein>
    <submittedName>
        <fullName evidence="10">ABC transporter permease</fullName>
    </submittedName>
</protein>
<feature type="domain" description="ABC3 transporter permease C-terminal" evidence="8">
    <location>
        <begin position="295"/>
        <end position="407"/>
    </location>
</feature>
<proteinExistence type="inferred from homology"/>
<dbReference type="InterPro" id="IPR025857">
    <property type="entry name" value="MacB_PCD"/>
</dbReference>
<evidence type="ECO:0000256" key="6">
    <source>
        <dbReference type="ARBA" id="ARBA00038076"/>
    </source>
</evidence>
<feature type="transmembrane region" description="Helical" evidence="7">
    <location>
        <begin position="21"/>
        <end position="41"/>
    </location>
</feature>
<dbReference type="Pfam" id="PF02687">
    <property type="entry name" value="FtsX"/>
    <property type="match status" value="2"/>
</dbReference>
<dbReference type="InterPro" id="IPR050250">
    <property type="entry name" value="Macrolide_Exporter_MacB"/>
</dbReference>
<evidence type="ECO:0000259" key="9">
    <source>
        <dbReference type="Pfam" id="PF12704"/>
    </source>
</evidence>
<evidence type="ECO:0000256" key="1">
    <source>
        <dbReference type="ARBA" id="ARBA00004651"/>
    </source>
</evidence>
<dbReference type="Pfam" id="PF12704">
    <property type="entry name" value="MacB_PCD"/>
    <property type="match status" value="2"/>
</dbReference>
<feature type="transmembrane region" description="Helical" evidence="7">
    <location>
        <begin position="289"/>
        <end position="311"/>
    </location>
</feature>